<dbReference type="Pfam" id="PF03453">
    <property type="entry name" value="MoeA_N"/>
    <property type="match status" value="1"/>
</dbReference>
<dbReference type="GO" id="GO:0046872">
    <property type="term" value="F:metal ion binding"/>
    <property type="evidence" value="ECO:0007669"/>
    <property type="project" value="UniProtKB-UniRule"/>
</dbReference>
<dbReference type="Gene3D" id="3.40.980.10">
    <property type="entry name" value="MoaB/Mog-like domain"/>
    <property type="match status" value="1"/>
</dbReference>
<dbReference type="SUPFAM" id="SSF63867">
    <property type="entry name" value="MoeA C-terminal domain-like"/>
    <property type="match status" value="1"/>
</dbReference>
<dbReference type="Pfam" id="PF03454">
    <property type="entry name" value="MoeA_C"/>
    <property type="match status" value="1"/>
</dbReference>
<dbReference type="Pfam" id="PF00994">
    <property type="entry name" value="MoCF_biosynth"/>
    <property type="match status" value="1"/>
</dbReference>
<dbReference type="NCBIfam" id="TIGR00177">
    <property type="entry name" value="molyb_syn"/>
    <property type="match status" value="1"/>
</dbReference>
<dbReference type="UniPathway" id="UPA00344"/>
<sequence length="409" mass="42525">MRGVGEHLAEVLKVAQPIAPLDVVVTDAVGCILAEPLIATADVPAFPRAARDGYAVRREDLATASPATPVTLAVVDEVWSASSTPAHIMAGQALRVSTGVPVPAEADAIVPVEYSDRGDVKVRIAYQPRSGDNIVERATTAADGSVAIAAGTRMGARQIALAASLGFARVTVHPRPRVVIITVGDELEAVRRGGRGSPIYDANGPALRVAVQDAGATAIQVGPLSDDRAALREALEDQLVRADLVITTGGLSDGPRDTLRDVLAPLGTVRFDRVAMSPGRVHGVGVIGTENRVPIFALPGHPVAALTAFEVFVRPALRTIAGYSEIYRSSLTARAATSWQVPPQTRQFVPVGIIGSPATGYEVAPMGDPEQLESLSISALSAANALAVVPEEVTDVARGMTLHCLVLDG</sequence>
<proteinExistence type="inferred from homology"/>
<evidence type="ECO:0000256" key="4">
    <source>
        <dbReference type="ARBA" id="ARBA00022505"/>
    </source>
</evidence>
<dbReference type="InterPro" id="IPR001453">
    <property type="entry name" value="MoaB/Mog_dom"/>
</dbReference>
<dbReference type="Gene3D" id="2.170.190.11">
    <property type="entry name" value="Molybdopterin biosynthesis moea protein, domain 3"/>
    <property type="match status" value="1"/>
</dbReference>
<comment type="similarity">
    <text evidence="3 7">Belongs to the MoeA family.</text>
</comment>
<accession>A0A542ZTQ4</accession>
<evidence type="ECO:0000256" key="5">
    <source>
        <dbReference type="ARBA" id="ARBA00023150"/>
    </source>
</evidence>
<dbReference type="SMART" id="SM00852">
    <property type="entry name" value="MoCF_biosynth"/>
    <property type="match status" value="1"/>
</dbReference>
<comment type="catalytic activity">
    <reaction evidence="6">
        <text>adenylyl-molybdopterin + molybdate = Mo-molybdopterin + AMP + H(+)</text>
        <dbReference type="Rhea" id="RHEA:35047"/>
        <dbReference type="ChEBI" id="CHEBI:15378"/>
        <dbReference type="ChEBI" id="CHEBI:36264"/>
        <dbReference type="ChEBI" id="CHEBI:62727"/>
        <dbReference type="ChEBI" id="CHEBI:71302"/>
        <dbReference type="ChEBI" id="CHEBI:456215"/>
        <dbReference type="EC" id="2.10.1.1"/>
    </reaction>
</comment>
<feature type="domain" description="MoaB/Mog" evidence="8">
    <location>
        <begin position="179"/>
        <end position="319"/>
    </location>
</feature>
<keyword evidence="7" id="KW-0460">Magnesium</keyword>
<dbReference type="Proteomes" id="UP000315389">
    <property type="component" value="Unassembled WGS sequence"/>
</dbReference>
<comment type="caution">
    <text evidence="9">The sequence shown here is derived from an EMBL/GenBank/DDBJ whole genome shotgun (WGS) entry which is preliminary data.</text>
</comment>
<keyword evidence="5 7" id="KW-0501">Molybdenum cofactor biosynthesis</keyword>
<dbReference type="SUPFAM" id="SSF53218">
    <property type="entry name" value="Molybdenum cofactor biosynthesis proteins"/>
    <property type="match status" value="1"/>
</dbReference>
<dbReference type="RefSeq" id="WP_142118123.1">
    <property type="nucleotide sequence ID" value="NZ_BAAASV010000002.1"/>
</dbReference>
<dbReference type="PANTHER" id="PTHR10192:SF5">
    <property type="entry name" value="GEPHYRIN"/>
    <property type="match status" value="1"/>
</dbReference>
<gene>
    <name evidence="9" type="ORF">FB461_0205</name>
</gene>
<organism evidence="9 10">
    <name type="scientific">Rarobacter faecitabidus</name>
    <dbReference type="NCBI Taxonomy" id="13243"/>
    <lineage>
        <taxon>Bacteria</taxon>
        <taxon>Bacillati</taxon>
        <taxon>Actinomycetota</taxon>
        <taxon>Actinomycetes</taxon>
        <taxon>Micrococcales</taxon>
        <taxon>Rarobacteraceae</taxon>
        <taxon>Rarobacter</taxon>
    </lineage>
</organism>
<dbReference type="InterPro" id="IPR038987">
    <property type="entry name" value="MoeA-like"/>
</dbReference>
<evidence type="ECO:0000256" key="3">
    <source>
        <dbReference type="ARBA" id="ARBA00010763"/>
    </source>
</evidence>
<keyword evidence="10" id="KW-1185">Reference proteome</keyword>
<comment type="function">
    <text evidence="1 7">Catalyzes the insertion of molybdate into adenylated molybdopterin with the concomitant release of AMP.</text>
</comment>
<evidence type="ECO:0000313" key="9">
    <source>
        <dbReference type="EMBL" id="TQL63734.1"/>
    </source>
</evidence>
<keyword evidence="4 7" id="KW-0500">Molybdenum</keyword>
<dbReference type="InterPro" id="IPR036425">
    <property type="entry name" value="MoaB/Mog-like_dom_sf"/>
</dbReference>
<evidence type="ECO:0000256" key="6">
    <source>
        <dbReference type="ARBA" id="ARBA00047317"/>
    </source>
</evidence>
<dbReference type="OrthoDB" id="9804758at2"/>
<dbReference type="InterPro" id="IPR036135">
    <property type="entry name" value="MoeA_linker/N_sf"/>
</dbReference>
<comment type="pathway">
    <text evidence="2 7">Cofactor biosynthesis; molybdopterin biosynthesis.</text>
</comment>
<dbReference type="SUPFAM" id="SSF63882">
    <property type="entry name" value="MoeA N-terminal region -like"/>
    <property type="match status" value="1"/>
</dbReference>
<evidence type="ECO:0000259" key="8">
    <source>
        <dbReference type="SMART" id="SM00852"/>
    </source>
</evidence>
<keyword evidence="7" id="KW-0479">Metal-binding</keyword>
<name>A0A542ZTQ4_RARFA</name>
<dbReference type="InterPro" id="IPR036688">
    <property type="entry name" value="MoeA_C_domain_IV_sf"/>
</dbReference>
<dbReference type="PANTHER" id="PTHR10192">
    <property type="entry name" value="MOLYBDOPTERIN BIOSYNTHESIS PROTEIN"/>
    <property type="match status" value="1"/>
</dbReference>
<dbReference type="NCBIfam" id="NF045515">
    <property type="entry name" value="Glp_gephyrin"/>
    <property type="match status" value="1"/>
</dbReference>
<protein>
    <recommendedName>
        <fullName evidence="7">Molybdopterin molybdenumtransferase</fullName>
        <ecNumber evidence="7">2.10.1.1</ecNumber>
    </recommendedName>
</protein>
<reference evidence="9 10" key="1">
    <citation type="submission" date="2019-06" db="EMBL/GenBank/DDBJ databases">
        <title>Sequencing the genomes of 1000 actinobacteria strains.</title>
        <authorList>
            <person name="Klenk H.-P."/>
        </authorList>
    </citation>
    <scope>NUCLEOTIDE SEQUENCE [LARGE SCALE GENOMIC DNA]</scope>
    <source>
        <strain evidence="9 10">DSM 4813</strain>
    </source>
</reference>
<dbReference type="CDD" id="cd00887">
    <property type="entry name" value="MoeA"/>
    <property type="match status" value="1"/>
</dbReference>
<dbReference type="InterPro" id="IPR005111">
    <property type="entry name" value="MoeA_C_domain_IV"/>
</dbReference>
<dbReference type="GO" id="GO:0006777">
    <property type="term" value="P:Mo-molybdopterin cofactor biosynthetic process"/>
    <property type="evidence" value="ECO:0007669"/>
    <property type="project" value="UniProtKB-UniRule"/>
</dbReference>
<evidence type="ECO:0000313" key="10">
    <source>
        <dbReference type="Proteomes" id="UP000315389"/>
    </source>
</evidence>
<dbReference type="AlphaFoldDB" id="A0A542ZTQ4"/>
<dbReference type="Gene3D" id="2.40.340.10">
    <property type="entry name" value="MoeA, C-terminal, domain IV"/>
    <property type="match status" value="1"/>
</dbReference>
<keyword evidence="7 9" id="KW-0808">Transferase</keyword>
<evidence type="ECO:0000256" key="2">
    <source>
        <dbReference type="ARBA" id="ARBA00005046"/>
    </source>
</evidence>
<evidence type="ECO:0000256" key="1">
    <source>
        <dbReference type="ARBA" id="ARBA00002901"/>
    </source>
</evidence>
<dbReference type="Gene3D" id="3.90.105.10">
    <property type="entry name" value="Molybdopterin biosynthesis moea protein, domain 2"/>
    <property type="match status" value="1"/>
</dbReference>
<evidence type="ECO:0000256" key="7">
    <source>
        <dbReference type="RuleBase" id="RU365090"/>
    </source>
</evidence>
<dbReference type="EMBL" id="VFOS01000001">
    <property type="protein sequence ID" value="TQL63734.1"/>
    <property type="molecule type" value="Genomic_DNA"/>
</dbReference>
<dbReference type="GO" id="GO:0061599">
    <property type="term" value="F:molybdopterin molybdotransferase activity"/>
    <property type="evidence" value="ECO:0007669"/>
    <property type="project" value="UniProtKB-UniRule"/>
</dbReference>
<dbReference type="GO" id="GO:0005829">
    <property type="term" value="C:cytosol"/>
    <property type="evidence" value="ECO:0007669"/>
    <property type="project" value="TreeGrafter"/>
</dbReference>
<comment type="cofactor">
    <cofactor evidence="7">
        <name>Mg(2+)</name>
        <dbReference type="ChEBI" id="CHEBI:18420"/>
    </cofactor>
</comment>
<dbReference type="EC" id="2.10.1.1" evidence="7"/>
<dbReference type="InterPro" id="IPR005110">
    <property type="entry name" value="MoeA_linker/N"/>
</dbReference>